<evidence type="ECO:0000313" key="8">
    <source>
        <dbReference type="Proteomes" id="UP000295832"/>
    </source>
</evidence>
<evidence type="ECO:0000256" key="5">
    <source>
        <dbReference type="ARBA" id="ARBA00023136"/>
    </source>
</evidence>
<name>A0A4R8H3N3_9FIRM</name>
<sequence length="538" mass="58206">MNKQKNTLLKGTAIIAMAGFISKFLGLIYRAFLGRVIGDQGFGLYEKAYPVYTIILTVSTVAIPVAISKLISEKRAQGRKDIADYIFKVALSFSLIFGLIASISIALLAKPISRYLLDDIRVFYSVLAIAPAIFIVSIMATYRGYFQGYQEMRPTAISQVVEQIIRMISMILLAYLLLPYGIELGAAGAASGAFFGSVAGLTVVLIIYYQFQSNREELNGAELDKPPVKEVLHKIISLAIPITIGALILPLMRMIDATMITPRLKVAGFSLEEATSLYGQFNGMAMTLVRFPTVIAASLAVNLVPAISESYALGSDKLTKSRISKAFKLALYVSIPSSIGLFILARPLCKMIFANEQAAVSLRYVSFGVIAVSLQQVTSSILQGVGKTKLPARNLFFGASLNIILNYTLTAIPTLGIRGAALGTVAGFTLAALLNMIGVFNVVKPDFNYNNLIIKPLFSGIIMLIAIFSSYKLLSTYLGDDSFIILSFNTLSTVFIGVIIYGGMLLLTKGITKDDLKLIPKVGSKLANLLDKLGLVRG</sequence>
<evidence type="ECO:0000313" key="7">
    <source>
        <dbReference type="EMBL" id="TDX51259.1"/>
    </source>
</evidence>
<feature type="transmembrane region" description="Helical" evidence="6">
    <location>
        <begin position="188"/>
        <end position="211"/>
    </location>
</feature>
<feature type="transmembrane region" description="Helical" evidence="6">
    <location>
        <begin position="394"/>
        <end position="415"/>
    </location>
</feature>
<feature type="transmembrane region" description="Helical" evidence="6">
    <location>
        <begin position="294"/>
        <end position="314"/>
    </location>
</feature>
<dbReference type="InterPro" id="IPR050833">
    <property type="entry name" value="Poly_Biosynth_Transport"/>
</dbReference>
<dbReference type="InterPro" id="IPR024923">
    <property type="entry name" value="PG_synth_SpoVB"/>
</dbReference>
<feature type="transmembrane region" description="Helical" evidence="6">
    <location>
        <begin position="121"/>
        <end position="142"/>
    </location>
</feature>
<gene>
    <name evidence="7" type="ORF">C7959_1147</name>
</gene>
<feature type="transmembrane region" description="Helical" evidence="6">
    <location>
        <begin position="7"/>
        <end position="29"/>
    </location>
</feature>
<feature type="transmembrane region" description="Helical" evidence="6">
    <location>
        <begin position="483"/>
        <end position="507"/>
    </location>
</feature>
<dbReference type="EMBL" id="SOEG01000014">
    <property type="protein sequence ID" value="TDX51259.1"/>
    <property type="molecule type" value="Genomic_DNA"/>
</dbReference>
<dbReference type="PANTHER" id="PTHR30250">
    <property type="entry name" value="PST FAMILY PREDICTED COLANIC ACID TRANSPORTER"/>
    <property type="match status" value="1"/>
</dbReference>
<feature type="transmembrane region" description="Helical" evidence="6">
    <location>
        <begin position="452"/>
        <end position="471"/>
    </location>
</feature>
<dbReference type="CDD" id="cd13124">
    <property type="entry name" value="MATE_SpoVB_like"/>
    <property type="match status" value="1"/>
</dbReference>
<dbReference type="Pfam" id="PF01943">
    <property type="entry name" value="Polysacc_synt"/>
    <property type="match status" value="1"/>
</dbReference>
<keyword evidence="3 6" id="KW-0812">Transmembrane</keyword>
<reference evidence="7 8" key="1">
    <citation type="submission" date="2019-03" db="EMBL/GenBank/DDBJ databases">
        <title>Subsurface microbial communities from deep shales in Ohio and West Virginia, USA.</title>
        <authorList>
            <person name="Wrighton K."/>
        </authorList>
    </citation>
    <scope>NUCLEOTIDE SEQUENCE [LARGE SCALE GENOMIC DNA]</scope>
    <source>
        <strain evidence="7 8">MSL 6dP</strain>
    </source>
</reference>
<feature type="transmembrane region" description="Helical" evidence="6">
    <location>
        <begin position="231"/>
        <end position="252"/>
    </location>
</feature>
<keyword evidence="2" id="KW-1003">Cell membrane</keyword>
<feature type="transmembrane region" description="Helical" evidence="6">
    <location>
        <begin position="326"/>
        <end position="344"/>
    </location>
</feature>
<accession>A0A4R8H3N3</accession>
<dbReference type="PIRSF" id="PIRSF038958">
    <property type="entry name" value="PG_synth_SpoVB"/>
    <property type="match status" value="1"/>
</dbReference>
<comment type="subcellular location">
    <subcellularLocation>
        <location evidence="1">Cell membrane</location>
        <topology evidence="1">Multi-pass membrane protein</topology>
    </subcellularLocation>
</comment>
<evidence type="ECO:0000256" key="3">
    <source>
        <dbReference type="ARBA" id="ARBA00022692"/>
    </source>
</evidence>
<feature type="transmembrane region" description="Helical" evidence="6">
    <location>
        <begin position="364"/>
        <end position="382"/>
    </location>
</feature>
<dbReference type="AlphaFoldDB" id="A0A4R8H3N3"/>
<dbReference type="Proteomes" id="UP000295832">
    <property type="component" value="Unassembled WGS sequence"/>
</dbReference>
<dbReference type="PANTHER" id="PTHR30250:SF21">
    <property type="entry name" value="LIPID II FLIPPASE MURJ"/>
    <property type="match status" value="1"/>
</dbReference>
<keyword evidence="4 6" id="KW-1133">Transmembrane helix</keyword>
<feature type="transmembrane region" description="Helical" evidence="6">
    <location>
        <begin position="89"/>
        <end position="109"/>
    </location>
</feature>
<feature type="transmembrane region" description="Helical" evidence="6">
    <location>
        <begin position="49"/>
        <end position="68"/>
    </location>
</feature>
<evidence type="ECO:0000256" key="1">
    <source>
        <dbReference type="ARBA" id="ARBA00004651"/>
    </source>
</evidence>
<evidence type="ECO:0000256" key="6">
    <source>
        <dbReference type="SAM" id="Phobius"/>
    </source>
</evidence>
<dbReference type="InterPro" id="IPR002797">
    <property type="entry name" value="Polysacc_synth"/>
</dbReference>
<evidence type="ECO:0000256" key="2">
    <source>
        <dbReference type="ARBA" id="ARBA00022475"/>
    </source>
</evidence>
<proteinExistence type="predicted"/>
<keyword evidence="8" id="KW-1185">Reference proteome</keyword>
<comment type="caution">
    <text evidence="7">The sequence shown here is derived from an EMBL/GenBank/DDBJ whole genome shotgun (WGS) entry which is preliminary data.</text>
</comment>
<dbReference type="RefSeq" id="WP_134116816.1">
    <property type="nucleotide sequence ID" value="NZ_SOEG01000014.1"/>
</dbReference>
<dbReference type="STRING" id="926561.GCA_000379025_01073"/>
<protein>
    <submittedName>
        <fullName evidence="7">Stage V sporulation protein B</fullName>
    </submittedName>
</protein>
<feature type="transmembrane region" description="Helical" evidence="6">
    <location>
        <begin position="421"/>
        <end position="440"/>
    </location>
</feature>
<keyword evidence="5 6" id="KW-0472">Membrane</keyword>
<dbReference type="GO" id="GO:0005886">
    <property type="term" value="C:plasma membrane"/>
    <property type="evidence" value="ECO:0007669"/>
    <property type="project" value="UniProtKB-SubCell"/>
</dbReference>
<organism evidence="7 8">
    <name type="scientific">Orenia marismortui</name>
    <dbReference type="NCBI Taxonomy" id="46469"/>
    <lineage>
        <taxon>Bacteria</taxon>
        <taxon>Bacillati</taxon>
        <taxon>Bacillota</taxon>
        <taxon>Clostridia</taxon>
        <taxon>Halanaerobiales</taxon>
        <taxon>Halobacteroidaceae</taxon>
        <taxon>Orenia</taxon>
    </lineage>
</organism>
<feature type="transmembrane region" description="Helical" evidence="6">
    <location>
        <begin position="163"/>
        <end position="182"/>
    </location>
</feature>
<evidence type="ECO:0000256" key="4">
    <source>
        <dbReference type="ARBA" id="ARBA00022989"/>
    </source>
</evidence>